<dbReference type="Pfam" id="PF07833">
    <property type="entry name" value="Cu_amine_oxidN1"/>
    <property type="match status" value="1"/>
</dbReference>
<dbReference type="InterPro" id="IPR012854">
    <property type="entry name" value="Cu_amine_oxidase-like_N"/>
</dbReference>
<dbReference type="RefSeq" id="WP_188890472.1">
    <property type="nucleotide sequence ID" value="NZ_BMHY01000006.1"/>
</dbReference>
<organism evidence="3 4">
    <name type="scientific">Paenibacillus radicis</name>
    <name type="common">ex Gao et al. 2016</name>
    <dbReference type="NCBI Taxonomy" id="1737354"/>
    <lineage>
        <taxon>Bacteria</taxon>
        <taxon>Bacillati</taxon>
        <taxon>Bacillota</taxon>
        <taxon>Bacilli</taxon>
        <taxon>Bacillales</taxon>
        <taxon>Paenibacillaceae</taxon>
        <taxon>Paenibacillus</taxon>
    </lineage>
</organism>
<dbReference type="Proteomes" id="UP000600247">
    <property type="component" value="Unassembled WGS sequence"/>
</dbReference>
<dbReference type="InterPro" id="IPR036582">
    <property type="entry name" value="Mao_N_sf"/>
</dbReference>
<keyword evidence="1" id="KW-0732">Signal</keyword>
<reference evidence="3 4" key="1">
    <citation type="journal article" date="2014" name="Int. J. Syst. Evol. Microbiol.">
        <title>Complete genome sequence of Corynebacterium casei LMG S-19264T (=DSM 44701T), isolated from a smear-ripened cheese.</title>
        <authorList>
            <consortium name="US DOE Joint Genome Institute (JGI-PGF)"/>
            <person name="Walter F."/>
            <person name="Albersmeier A."/>
            <person name="Kalinowski J."/>
            <person name="Ruckert C."/>
        </authorList>
    </citation>
    <scope>NUCLEOTIDE SEQUENCE [LARGE SCALE GENOMIC DNA]</scope>
    <source>
        <strain evidence="3 4">CGMCC 1.15286</strain>
    </source>
</reference>
<feature type="signal peptide" evidence="1">
    <location>
        <begin position="1"/>
        <end position="25"/>
    </location>
</feature>
<comment type="caution">
    <text evidence="3">The sequence shown here is derived from an EMBL/GenBank/DDBJ whole genome shotgun (WGS) entry which is preliminary data.</text>
</comment>
<evidence type="ECO:0000259" key="2">
    <source>
        <dbReference type="Pfam" id="PF07833"/>
    </source>
</evidence>
<evidence type="ECO:0000256" key="1">
    <source>
        <dbReference type="SAM" id="SignalP"/>
    </source>
</evidence>
<dbReference type="EMBL" id="BMHY01000006">
    <property type="protein sequence ID" value="GGG75591.1"/>
    <property type="molecule type" value="Genomic_DNA"/>
</dbReference>
<dbReference type="AlphaFoldDB" id="A0A917HD94"/>
<keyword evidence="4" id="KW-1185">Reference proteome</keyword>
<feature type="domain" description="Copper amine oxidase-like N-terminal" evidence="2">
    <location>
        <begin position="35"/>
        <end position="139"/>
    </location>
</feature>
<evidence type="ECO:0000313" key="3">
    <source>
        <dbReference type="EMBL" id="GGG75591.1"/>
    </source>
</evidence>
<dbReference type="Gene3D" id="3.30.457.10">
    <property type="entry name" value="Copper amine oxidase-like, N-terminal domain"/>
    <property type="match status" value="1"/>
</dbReference>
<feature type="chain" id="PRO_5039248475" description="Copper amine oxidase-like N-terminal domain-containing protein" evidence="1">
    <location>
        <begin position="26"/>
        <end position="403"/>
    </location>
</feature>
<sequence length="403" mass="47582">MSRRFIAWLLVICLMTAAAPIHVNAAVAKPIQLYVNNKKLTEIEPVIKSGSMYVPFRKLLNALGYKVTYDRTTKMVKGIVNGAELIVWAGEDIVEYDGREYYDRAPVIEFNNETYIPIRLIAYLMKYSVNYEQRKQTVHMLEYGYGQDKPILELVTKFYHNQSLKLMASDNLEAGYARDYESPVSEIPVRDFKVTIDHMEFTASNEAKLWVNYIDNTEFLEQRTEMVYKLRKEYGQWKVSYSNYIFLSMDLPKDINETAEQIRGARNKEQNAVLADLRTYYKAYNEENFELTLQYTSPSFIKRWNKNMPTSDYWWDIVLKTNFELAESRYKLSKERVVFLGEKEAAVHATLEWSDATEDVAEGEYIFEAMIYMEYANGHWNYDEEFSIDDDYDEREAYKEFFQ</sequence>
<evidence type="ECO:0000313" key="4">
    <source>
        <dbReference type="Proteomes" id="UP000600247"/>
    </source>
</evidence>
<gene>
    <name evidence="3" type="ORF">GCM10010918_34880</name>
</gene>
<proteinExistence type="predicted"/>
<dbReference type="SUPFAM" id="SSF55383">
    <property type="entry name" value="Copper amine oxidase, domain N"/>
    <property type="match status" value="1"/>
</dbReference>
<name>A0A917HD94_9BACL</name>
<accession>A0A917HD94</accession>
<protein>
    <recommendedName>
        <fullName evidence="2">Copper amine oxidase-like N-terminal domain-containing protein</fullName>
    </recommendedName>
</protein>